<dbReference type="EMBL" id="JBHSGT010000033">
    <property type="protein sequence ID" value="MFC4709987.1"/>
    <property type="molecule type" value="Genomic_DNA"/>
</dbReference>
<keyword evidence="3" id="KW-1185">Reference proteome</keyword>
<organism evidence="2 3">
    <name type="scientific">Enterococcus eurekensis</name>
    <dbReference type="NCBI Taxonomy" id="1159753"/>
    <lineage>
        <taxon>Bacteria</taxon>
        <taxon>Bacillati</taxon>
        <taxon>Bacillota</taxon>
        <taxon>Bacilli</taxon>
        <taxon>Lactobacillales</taxon>
        <taxon>Enterococcaceae</taxon>
        <taxon>Enterococcus</taxon>
    </lineage>
</organism>
<protein>
    <recommendedName>
        <fullName evidence="4">Zinc-ribbon 15 domain-containing protein</fullName>
    </recommendedName>
</protein>
<evidence type="ECO:0000256" key="1">
    <source>
        <dbReference type="SAM" id="Phobius"/>
    </source>
</evidence>
<proteinExistence type="predicted"/>
<evidence type="ECO:0000313" key="3">
    <source>
        <dbReference type="Proteomes" id="UP001596026"/>
    </source>
</evidence>
<accession>A0ABV9M2E3</accession>
<keyword evidence="1" id="KW-0472">Membrane</keyword>
<comment type="caution">
    <text evidence="2">The sequence shown here is derived from an EMBL/GenBank/DDBJ whole genome shotgun (WGS) entry which is preliminary data.</text>
</comment>
<evidence type="ECO:0000313" key="2">
    <source>
        <dbReference type="EMBL" id="MFC4709987.1"/>
    </source>
</evidence>
<keyword evidence="1" id="KW-1133">Transmembrane helix</keyword>
<dbReference type="Proteomes" id="UP001596026">
    <property type="component" value="Unassembled WGS sequence"/>
</dbReference>
<name>A0ABV9M2E3_9ENTE</name>
<sequence length="96" mass="11293">MFLMILVPFLLITVTLYLLIHNILEKYYALLFAESTTHQFKCSTCQEIYTLSGSEAKKAIRPNWLIIFSNKKQFKFTCPMCQTKALQEKLKTTYTR</sequence>
<gene>
    <name evidence="2" type="ORF">ACFO3L_05000</name>
</gene>
<dbReference type="RefSeq" id="WP_379964461.1">
    <property type="nucleotide sequence ID" value="NZ_JBHSGT010000033.1"/>
</dbReference>
<keyword evidence="1" id="KW-0812">Transmembrane</keyword>
<evidence type="ECO:0008006" key="4">
    <source>
        <dbReference type="Google" id="ProtNLM"/>
    </source>
</evidence>
<reference evidence="3" key="1">
    <citation type="journal article" date="2019" name="Int. J. Syst. Evol. Microbiol.">
        <title>The Global Catalogue of Microorganisms (GCM) 10K type strain sequencing project: providing services to taxonomists for standard genome sequencing and annotation.</title>
        <authorList>
            <consortium name="The Broad Institute Genomics Platform"/>
            <consortium name="The Broad Institute Genome Sequencing Center for Infectious Disease"/>
            <person name="Wu L."/>
            <person name="Ma J."/>
        </authorList>
    </citation>
    <scope>NUCLEOTIDE SEQUENCE [LARGE SCALE GENOMIC DNA]</scope>
    <source>
        <strain evidence="3">CGMCC 1.19061</strain>
    </source>
</reference>
<feature type="transmembrane region" description="Helical" evidence="1">
    <location>
        <begin position="6"/>
        <end position="24"/>
    </location>
</feature>